<keyword evidence="8" id="KW-1278">Translocase</keyword>
<feature type="binding site" evidence="8">
    <location>
        <position position="370"/>
    </location>
    <ligand>
        <name>[4Fe-4S] cluster</name>
        <dbReference type="ChEBI" id="CHEBI:49883"/>
        <label>1</label>
    </ligand>
</feature>
<comment type="function">
    <text evidence="8">Part of a membrane-bound complex that couples electron transfer with translocation of ions across the membrane.</text>
</comment>
<feature type="domain" description="4Fe-4S ferredoxin-type" evidence="10">
    <location>
        <begin position="354"/>
        <end position="384"/>
    </location>
</feature>
<evidence type="ECO:0000256" key="3">
    <source>
        <dbReference type="ARBA" id="ARBA00022723"/>
    </source>
</evidence>
<feature type="binding site" evidence="8">
    <location>
        <position position="364"/>
    </location>
    <ligand>
        <name>[4Fe-4S] cluster</name>
        <dbReference type="ChEBI" id="CHEBI:49883"/>
        <label>1</label>
    </ligand>
</feature>
<keyword evidence="4 8" id="KW-0677">Repeat</keyword>
<accession>A0ABX3IF80</accession>
<dbReference type="RefSeq" id="WP_077198714.1">
    <property type="nucleotide sequence ID" value="NZ_LBFC01000023.1"/>
</dbReference>
<keyword evidence="1 8" id="KW-0813">Transport</keyword>
<comment type="similarity">
    <text evidence="8">Belongs to the 4Fe4S bacterial-type ferredoxin family. RnfC subfamily.</text>
</comment>
<gene>
    <name evidence="8" type="primary">rnfC</name>
    <name evidence="11" type="ORF">XJ44_08380</name>
</gene>
<name>A0ABX3IF80_9BACT</name>
<evidence type="ECO:0000313" key="12">
    <source>
        <dbReference type="Proteomes" id="UP000242616"/>
    </source>
</evidence>
<evidence type="ECO:0000313" key="11">
    <source>
        <dbReference type="EMBL" id="ONN26474.1"/>
    </source>
</evidence>
<keyword evidence="8" id="KW-0472">Membrane</keyword>
<dbReference type="InterPro" id="IPR011538">
    <property type="entry name" value="Nuo51_FMN-bd"/>
</dbReference>
<dbReference type="PROSITE" id="PS51379">
    <property type="entry name" value="4FE4S_FER_2"/>
    <property type="match status" value="2"/>
</dbReference>
<protein>
    <recommendedName>
        <fullName evidence="8">Ion-translocating oxidoreductase complex subunit C</fullName>
        <ecNumber evidence="8">7.-.-.-</ecNumber>
    </recommendedName>
    <alternativeName>
        <fullName evidence="8">Rnf electron transport complex subunit C</fullName>
    </alternativeName>
</protein>
<dbReference type="Pfam" id="PF13375">
    <property type="entry name" value="RnfC_N"/>
    <property type="match status" value="1"/>
</dbReference>
<dbReference type="Proteomes" id="UP000242616">
    <property type="component" value="Unassembled WGS sequence"/>
</dbReference>
<comment type="subunit">
    <text evidence="8">The complex is composed of six subunits: RnfA, RnfB, RnfC, RnfD, RnfE and RnfG.</text>
</comment>
<dbReference type="SUPFAM" id="SSF142019">
    <property type="entry name" value="Nqo1 FMN-binding domain-like"/>
    <property type="match status" value="1"/>
</dbReference>
<dbReference type="PANTHER" id="PTHR43034:SF2">
    <property type="entry name" value="ION-TRANSLOCATING OXIDOREDUCTASE COMPLEX SUBUNIT C"/>
    <property type="match status" value="1"/>
</dbReference>
<dbReference type="NCBIfam" id="TIGR01945">
    <property type="entry name" value="rnfC"/>
    <property type="match status" value="1"/>
</dbReference>
<keyword evidence="5 8" id="KW-0249">Electron transport</keyword>
<comment type="subcellular location">
    <subcellularLocation>
        <location evidence="8">Cell membrane</location>
        <topology evidence="8">Peripheral membrane protein</topology>
    </subcellularLocation>
</comment>
<dbReference type="Pfam" id="PF01512">
    <property type="entry name" value="Complex1_51K"/>
    <property type="match status" value="1"/>
</dbReference>
<evidence type="ECO:0000256" key="1">
    <source>
        <dbReference type="ARBA" id="ARBA00022448"/>
    </source>
</evidence>
<dbReference type="HAMAP" id="MF_00461">
    <property type="entry name" value="RsxC_RnfC"/>
    <property type="match status" value="1"/>
</dbReference>
<dbReference type="InterPro" id="IPR017900">
    <property type="entry name" value="4Fe4S_Fe_S_CS"/>
</dbReference>
<dbReference type="InterPro" id="IPR026902">
    <property type="entry name" value="RnfC_N"/>
</dbReference>
<keyword evidence="3 8" id="KW-0479">Metal-binding</keyword>
<evidence type="ECO:0000256" key="6">
    <source>
        <dbReference type="ARBA" id="ARBA00023004"/>
    </source>
</evidence>
<evidence type="ECO:0000256" key="5">
    <source>
        <dbReference type="ARBA" id="ARBA00022982"/>
    </source>
</evidence>
<feature type="binding site" evidence="8">
    <location>
        <position position="409"/>
    </location>
    <ligand>
        <name>[4Fe-4S] cluster</name>
        <dbReference type="ChEBI" id="CHEBI:49883"/>
        <label>2</label>
    </ligand>
</feature>
<dbReference type="PROSITE" id="PS00198">
    <property type="entry name" value="4FE4S_FER_1"/>
    <property type="match status" value="2"/>
</dbReference>
<comment type="caution">
    <text evidence="11">The sequence shown here is derived from an EMBL/GenBank/DDBJ whole genome shotgun (WGS) entry which is preliminary data.</text>
</comment>
<proteinExistence type="inferred from homology"/>
<keyword evidence="12" id="KW-1185">Reference proteome</keyword>
<dbReference type="SUPFAM" id="SSF46548">
    <property type="entry name" value="alpha-helical ferredoxin"/>
    <property type="match status" value="1"/>
</dbReference>
<evidence type="ECO:0000256" key="2">
    <source>
        <dbReference type="ARBA" id="ARBA00022485"/>
    </source>
</evidence>
<dbReference type="InterPro" id="IPR037225">
    <property type="entry name" value="Nuo51_FMN-bd_sf"/>
</dbReference>
<dbReference type="EC" id="7.-.-.-" evidence="8"/>
<evidence type="ECO:0000256" key="9">
    <source>
        <dbReference type="SAM" id="MobiDB-lite"/>
    </source>
</evidence>
<keyword evidence="2 8" id="KW-0004">4Fe-4S</keyword>
<evidence type="ECO:0000256" key="8">
    <source>
        <dbReference type="HAMAP-Rule" id="MF_00461"/>
    </source>
</evidence>
<keyword evidence="7 8" id="KW-0411">Iron-sulfur</keyword>
<feature type="domain" description="4Fe-4S ferredoxin-type" evidence="10">
    <location>
        <begin position="394"/>
        <end position="423"/>
    </location>
</feature>
<dbReference type="Gene3D" id="3.40.50.11540">
    <property type="entry name" value="NADH-ubiquinone oxidoreductase 51kDa subunit"/>
    <property type="match status" value="1"/>
</dbReference>
<dbReference type="NCBIfam" id="NF003454">
    <property type="entry name" value="PRK05035.1"/>
    <property type="match status" value="1"/>
</dbReference>
<dbReference type="InterPro" id="IPR010208">
    <property type="entry name" value="Ion_transpt_RnfC/RsxC"/>
</dbReference>
<feature type="binding site" evidence="8">
    <location>
        <position position="413"/>
    </location>
    <ligand>
        <name>[4Fe-4S] cluster</name>
        <dbReference type="ChEBI" id="CHEBI:49883"/>
        <label>1</label>
    </ligand>
</feature>
<dbReference type="InterPro" id="IPR017896">
    <property type="entry name" value="4Fe4S_Fe-S-bd"/>
</dbReference>
<dbReference type="Pfam" id="PF10531">
    <property type="entry name" value="SLBB"/>
    <property type="match status" value="1"/>
</dbReference>
<sequence>MKLSTFLGGVHPPENKHLSKDYPIKKAPLPEKVLVFMQQHAGSPAKSVVNKGDKVKTGQVIGEPTGFISSYVHSPVTGTVVDVKKVTNVIFGKAVEVVEIQREGEDEWELLPHGNYEDFSNEELVEIIKKAGIVGLGGAMFPTYVKLMPPKDKKIDYLVINGAECEPYLTIDHRMMLERQEDILIGIEIVKKILGIKNVAIGIEDNKMDVINLLQNKWKGKINVIPLKTKYPQGAEKQLIYATTGRKVPRGKLPMDVGVVVLNVSTLYAIKEAVIDGKPLVERGLTVTGEAVNKPGNWWVRIGTPISWVIENLGGGFKENVENVKVLMGGPMMGIPINNIDTPLVKGNNGITTLIPKEQKSTFCIRCSYCVNVCPMGLQPYLLDLLGKKKRYDEAVEIGLLDCIECGSCTYICPAKIEHVKTIKLAKKVYKALRGGKK</sequence>
<reference evidence="11 12" key="1">
    <citation type="submission" date="2015-06" db="EMBL/GenBank/DDBJ databases">
        <title>Genome sequencing of Thermotogales isolates from hydrothermal vents.</title>
        <authorList>
            <person name="Haverkamp T.H."/>
            <person name="Kublanov I.V."/>
            <person name="Nesbo C.L."/>
        </authorList>
    </citation>
    <scope>NUCLEOTIDE SEQUENCE [LARGE SCALE GENOMIC DNA]</scope>
    <source>
        <strain evidence="12">ik275mar</strain>
    </source>
</reference>
<keyword evidence="6 8" id="KW-0408">Iron</keyword>
<organism evidence="11 12">
    <name type="scientific">Thermosipho affectus</name>
    <dbReference type="NCBI Taxonomy" id="660294"/>
    <lineage>
        <taxon>Bacteria</taxon>
        <taxon>Thermotogati</taxon>
        <taxon>Thermotogota</taxon>
        <taxon>Thermotogae</taxon>
        <taxon>Thermotogales</taxon>
        <taxon>Fervidobacteriaceae</taxon>
        <taxon>Thermosipho</taxon>
    </lineage>
</organism>
<keyword evidence="8" id="KW-1003">Cell membrane</keyword>
<dbReference type="Gene3D" id="3.30.70.20">
    <property type="match status" value="1"/>
</dbReference>
<dbReference type="InterPro" id="IPR019554">
    <property type="entry name" value="Soluble_ligand-bd"/>
</dbReference>
<feature type="region of interest" description="Disordered" evidence="9">
    <location>
        <begin position="1"/>
        <end position="21"/>
    </location>
</feature>
<feature type="binding site" evidence="8">
    <location>
        <position position="406"/>
    </location>
    <ligand>
        <name>[4Fe-4S] cluster</name>
        <dbReference type="ChEBI" id="CHEBI:49883"/>
        <label>2</label>
    </ligand>
</feature>
<evidence type="ECO:0000256" key="7">
    <source>
        <dbReference type="ARBA" id="ARBA00023014"/>
    </source>
</evidence>
<dbReference type="Pfam" id="PF12838">
    <property type="entry name" value="Fer4_7"/>
    <property type="match status" value="1"/>
</dbReference>
<comment type="cofactor">
    <cofactor evidence="8">
        <name>[4Fe-4S] cluster</name>
        <dbReference type="ChEBI" id="CHEBI:49883"/>
    </cofactor>
    <text evidence="8">Binds 2 [4Fe-4S] clusters per subunit.</text>
</comment>
<feature type="binding site" evidence="8">
    <location>
        <position position="367"/>
    </location>
    <ligand>
        <name>[4Fe-4S] cluster</name>
        <dbReference type="ChEBI" id="CHEBI:49883"/>
        <label>1</label>
    </ligand>
</feature>
<evidence type="ECO:0000256" key="4">
    <source>
        <dbReference type="ARBA" id="ARBA00022737"/>
    </source>
</evidence>
<feature type="binding site" evidence="8">
    <location>
        <position position="403"/>
    </location>
    <ligand>
        <name>[4Fe-4S] cluster</name>
        <dbReference type="ChEBI" id="CHEBI:49883"/>
        <label>2</label>
    </ligand>
</feature>
<evidence type="ECO:0000259" key="10">
    <source>
        <dbReference type="PROSITE" id="PS51379"/>
    </source>
</evidence>
<dbReference type="PANTHER" id="PTHR43034">
    <property type="entry name" value="ION-TRANSLOCATING OXIDOREDUCTASE COMPLEX SUBUNIT C"/>
    <property type="match status" value="1"/>
</dbReference>
<feature type="binding site" evidence="8">
    <location>
        <position position="374"/>
    </location>
    <ligand>
        <name>[4Fe-4S] cluster</name>
        <dbReference type="ChEBI" id="CHEBI:49883"/>
        <label>2</label>
    </ligand>
</feature>
<dbReference type="EMBL" id="LBFC01000023">
    <property type="protein sequence ID" value="ONN26474.1"/>
    <property type="molecule type" value="Genomic_DNA"/>
</dbReference>